<evidence type="ECO:0000313" key="5">
    <source>
        <dbReference type="Proteomes" id="UP000175852"/>
    </source>
</evidence>
<dbReference type="GO" id="GO:0003955">
    <property type="term" value="F:NAD(P)H dehydrogenase (quinone) activity"/>
    <property type="evidence" value="ECO:0007669"/>
    <property type="project" value="TreeGrafter"/>
</dbReference>
<dbReference type="Proteomes" id="UP000175852">
    <property type="component" value="Unassembled WGS sequence"/>
</dbReference>
<evidence type="ECO:0000256" key="2">
    <source>
        <dbReference type="ARBA" id="ARBA00023002"/>
    </source>
</evidence>
<dbReference type="RefSeq" id="WP_016849685.1">
    <property type="nucleotide sequence ID" value="NZ_CP026334.1"/>
</dbReference>
<dbReference type="InterPro" id="IPR003680">
    <property type="entry name" value="Flavodoxin_fold"/>
</dbReference>
<organism evidence="4 5">
    <name type="scientific">Xanthomonas campestris pv. glycines</name>
    <dbReference type="NCBI Taxonomy" id="473421"/>
    <lineage>
        <taxon>Bacteria</taxon>
        <taxon>Pseudomonadati</taxon>
        <taxon>Pseudomonadota</taxon>
        <taxon>Gammaproteobacteria</taxon>
        <taxon>Lysobacterales</taxon>
        <taxon>Lysobacteraceae</taxon>
        <taxon>Xanthomonas</taxon>
    </lineage>
</organism>
<dbReference type="PANTHER" id="PTHR10204">
    <property type="entry name" value="NAD P H OXIDOREDUCTASE-RELATED"/>
    <property type="match status" value="1"/>
</dbReference>
<dbReference type="FunFam" id="3.40.50.360:FF:000063">
    <property type="entry name" value="Probable NAD(P)H dehydrogenase"/>
    <property type="match status" value="1"/>
</dbReference>
<evidence type="ECO:0000313" key="4">
    <source>
        <dbReference type="EMBL" id="OEY91139.1"/>
    </source>
</evidence>
<gene>
    <name evidence="4" type="ORF">BIY41_00455</name>
</gene>
<dbReference type="GO" id="GO:0005829">
    <property type="term" value="C:cytosol"/>
    <property type="evidence" value="ECO:0007669"/>
    <property type="project" value="TreeGrafter"/>
</dbReference>
<reference evidence="4 5" key="1">
    <citation type="submission" date="2016-09" db="EMBL/GenBank/DDBJ databases">
        <authorList>
            <person name="Wen S.-F."/>
            <person name="Lo A.-C."/>
            <person name="Lin C.-J."/>
            <person name="Tseng T.-T."/>
        </authorList>
    </citation>
    <scope>NUCLEOTIDE SEQUENCE [LARGE SCALE GENOMIC DNA]</scope>
    <source>
        <strain evidence="4 5">12609</strain>
    </source>
</reference>
<dbReference type="EMBL" id="MKCQ01000001">
    <property type="protein sequence ID" value="OEY91139.1"/>
    <property type="molecule type" value="Genomic_DNA"/>
</dbReference>
<dbReference type="PANTHER" id="PTHR10204:SF34">
    <property type="entry name" value="NAD(P)H DEHYDROGENASE [QUINONE] 1 ISOFORM 1"/>
    <property type="match status" value="1"/>
</dbReference>
<dbReference type="InterPro" id="IPR051545">
    <property type="entry name" value="NAD(P)H_dehydrogenase_qn"/>
</dbReference>
<dbReference type="SUPFAM" id="SSF52218">
    <property type="entry name" value="Flavoproteins"/>
    <property type="match status" value="1"/>
</dbReference>
<dbReference type="Pfam" id="PF02525">
    <property type="entry name" value="Flavodoxin_2"/>
    <property type="match status" value="1"/>
</dbReference>
<comment type="similarity">
    <text evidence="1">Belongs to the NAD(P)H dehydrogenase (quinone) family.</text>
</comment>
<name>A0AAX0I301_XANCG</name>
<dbReference type="InterPro" id="IPR029039">
    <property type="entry name" value="Flavoprotein-like_sf"/>
</dbReference>
<proteinExistence type="inferred from homology"/>
<comment type="caution">
    <text evidence="4">The sequence shown here is derived from an EMBL/GenBank/DDBJ whole genome shotgun (WGS) entry which is preliminary data.</text>
</comment>
<accession>A0AAX0I301</accession>
<evidence type="ECO:0000259" key="3">
    <source>
        <dbReference type="Pfam" id="PF02525"/>
    </source>
</evidence>
<dbReference type="AlphaFoldDB" id="A0AAX0I301"/>
<keyword evidence="2" id="KW-0560">Oxidoreductase</keyword>
<sequence>MHALIVVAHPESRSHTHAVAAQVRHAVLASDAAHTVEVADLAQEGFDPRFNQSDIALFQRRAAPAPDVAAEHARLDRADALVLVFPIYWWSFPALLKGWIDRVFTLGWAFDEGAEGKIVKKLQHLDVHMLAIGGADERTYARHGYFGAMKTQINHGIFDFCGAPVRTSELLTVPDAGFPQSHLDTARAIGARLFAARASADSAPSLLQGTAAASW</sequence>
<evidence type="ECO:0000256" key="1">
    <source>
        <dbReference type="ARBA" id="ARBA00006252"/>
    </source>
</evidence>
<protein>
    <submittedName>
        <fullName evidence="4">NAD(P)H oxidoreductase</fullName>
    </submittedName>
</protein>
<dbReference type="Gene3D" id="3.40.50.360">
    <property type="match status" value="1"/>
</dbReference>
<feature type="domain" description="Flavodoxin-like fold" evidence="3">
    <location>
        <begin position="1"/>
        <end position="166"/>
    </location>
</feature>